<sequence>MARAISNRESDELMKKTKADALKKCGDVVKAFADCSSGRTVSVAWACRGEHKALQDCLKQYTSPEAFEKVKADYLASNRS</sequence>
<keyword evidence="5" id="KW-1185">Reference proteome</keyword>
<keyword evidence="2" id="KW-1015">Disulfide bond</keyword>
<keyword evidence="3" id="KW-0496">Mitochondrion</keyword>
<accession>A0A5C3EWY8</accession>
<reference evidence="4 5" key="1">
    <citation type="submission" date="2018-03" db="EMBL/GenBank/DDBJ databases">
        <authorList>
            <person name="Guldener U."/>
        </authorList>
    </citation>
    <scope>NUCLEOTIDE SEQUENCE [LARGE SCALE GENOMIC DNA]</scope>
    <source>
        <strain evidence="4 5">DAOM196992</strain>
    </source>
</reference>
<dbReference type="OrthoDB" id="6224010at2759"/>
<dbReference type="Proteomes" id="UP000323386">
    <property type="component" value="Unassembled WGS sequence"/>
</dbReference>
<gene>
    <name evidence="4" type="ORF">PSFLO_02264</name>
</gene>
<organism evidence="4 5">
    <name type="scientific">Pseudozyma flocculosa</name>
    <dbReference type="NCBI Taxonomy" id="84751"/>
    <lineage>
        <taxon>Eukaryota</taxon>
        <taxon>Fungi</taxon>
        <taxon>Dikarya</taxon>
        <taxon>Basidiomycota</taxon>
        <taxon>Ustilaginomycotina</taxon>
        <taxon>Ustilaginomycetes</taxon>
        <taxon>Ustilaginales</taxon>
        <taxon>Ustilaginaceae</taxon>
        <taxon>Pseudozyma</taxon>
    </lineage>
</organism>
<comment type="similarity">
    <text evidence="1 3">Belongs to the CMC family.</text>
</comment>
<dbReference type="PANTHER" id="PTHR22977:SF5">
    <property type="entry name" value="COX ASSEMBLY MITOCHONDRIAL PROTEIN HOMOLOG"/>
    <property type="match status" value="1"/>
</dbReference>
<dbReference type="PANTHER" id="PTHR22977">
    <property type="entry name" value="COX ASSEMBLY MITOCHONDRIAL PROTEIN"/>
    <property type="match status" value="1"/>
</dbReference>
<comment type="function">
    <text evidence="3">Required for mitochondrial cytochrome c oxidase (COX) assembly and respiration.</text>
</comment>
<evidence type="ECO:0000256" key="1">
    <source>
        <dbReference type="ARBA" id="ARBA00007347"/>
    </source>
</evidence>
<dbReference type="InterPro" id="IPR013892">
    <property type="entry name" value="Cyt_c_biogenesis_Cmc1-like"/>
</dbReference>
<keyword evidence="3" id="KW-0143">Chaperone</keyword>
<comment type="subcellular location">
    <subcellularLocation>
        <location evidence="3">Mitochondrion inner membrane</location>
    </subcellularLocation>
</comment>
<dbReference type="GO" id="GO:0005743">
    <property type="term" value="C:mitochondrial inner membrane"/>
    <property type="evidence" value="ECO:0007669"/>
    <property type="project" value="UniProtKB-SubCell"/>
</dbReference>
<evidence type="ECO:0000256" key="2">
    <source>
        <dbReference type="ARBA" id="ARBA00023157"/>
    </source>
</evidence>
<evidence type="ECO:0000313" key="4">
    <source>
        <dbReference type="EMBL" id="SPO36793.1"/>
    </source>
</evidence>
<proteinExistence type="inferred from homology"/>
<keyword evidence="3" id="KW-0472">Membrane</keyword>
<evidence type="ECO:0000256" key="3">
    <source>
        <dbReference type="RuleBase" id="RU364104"/>
    </source>
</evidence>
<dbReference type="AlphaFoldDB" id="A0A5C3EWY8"/>
<dbReference type="Pfam" id="PF08583">
    <property type="entry name" value="Cmc1"/>
    <property type="match status" value="1"/>
</dbReference>
<evidence type="ECO:0000313" key="5">
    <source>
        <dbReference type="Proteomes" id="UP000323386"/>
    </source>
</evidence>
<name>A0A5C3EWY8_9BASI</name>
<dbReference type="EMBL" id="OOIP01000005">
    <property type="protein sequence ID" value="SPO36793.1"/>
    <property type="molecule type" value="Genomic_DNA"/>
</dbReference>
<protein>
    <recommendedName>
        <fullName evidence="3">COX assembly mitochondrial protein</fullName>
    </recommendedName>
</protein>
<keyword evidence="3" id="KW-0999">Mitochondrion inner membrane</keyword>